<proteinExistence type="predicted"/>
<feature type="chain" id="PRO_5013289993" description="Autotransporter domain-containing protein" evidence="1">
    <location>
        <begin position="23"/>
        <end position="317"/>
    </location>
</feature>
<dbReference type="OrthoDB" id="9839441at2"/>
<reference evidence="2 3" key="1">
    <citation type="submission" date="2016-10" db="EMBL/GenBank/DDBJ databases">
        <title>Silvanigrella aquatica sp. nov., isolated from a freshwater lake located in the Black Forest, Germany, description of Silvanigrellaceae fam. nov., Silvanigrellales ord. nov., reclassification of the order Bdellovibrionales in the class Oligoflexia, reclassification of the families Bacteriovoracaceae and Halobacteriovoraceae in the new order Bacteriovoracales ord. nov., and reclassification of the family Pseudobacteriovoracaceae in the order Oligoflexiales.</title>
        <authorList>
            <person name="Hahn M.W."/>
            <person name="Schmidt J."/>
            <person name="Koll U."/>
            <person name="Rohde M."/>
            <person name="Verbag S."/>
            <person name="Pitt A."/>
            <person name="Nakai R."/>
            <person name="Naganuma T."/>
            <person name="Lang E."/>
        </authorList>
    </citation>
    <scope>NUCLEOTIDE SEQUENCE [LARGE SCALE GENOMIC DNA]</scope>
    <source>
        <strain evidence="2 3">MWH-Nonnen-W8red</strain>
    </source>
</reference>
<protein>
    <recommendedName>
        <fullName evidence="4">Autotransporter domain-containing protein</fullName>
    </recommendedName>
</protein>
<name>A0A1L4D0A7_9BACT</name>
<keyword evidence="3" id="KW-1185">Reference proteome</keyword>
<sequence length="317" mass="36241">MKKLKSCFSAFFVALIPCLAHAQNEVSNSPKLGQLTFIPEENMFLSESVLTVFKNTHETEYQSRSSSRQYEVNGVRLGETFSYSLKKNYILGINLDYYNKTEKLTITNSSYGTHSRNSGFENPKFFYLNRYNEQNKDSSKFNLDFIAQLSPDLIKPKEDAVASGNTQFALGVVLSQNRNAFIWNAKSHLTYIGKTSFENSQTQIDSYITFQLGGNGQYYFDELLGVDFGINLNFIPKKYGSSDFVDTSYESRIKSDVYLGLNYNAIPNKMNLFANIVSELETDYDFEGKEKYNQFISKYKSTNDITYGLNTGIKFTF</sequence>
<dbReference type="EMBL" id="CP017834">
    <property type="protein sequence ID" value="APJ03636.1"/>
    <property type="molecule type" value="Genomic_DNA"/>
</dbReference>
<organism evidence="2 3">
    <name type="scientific">Silvanigrella aquatica</name>
    <dbReference type="NCBI Taxonomy" id="1915309"/>
    <lineage>
        <taxon>Bacteria</taxon>
        <taxon>Pseudomonadati</taxon>
        <taxon>Bdellovibrionota</taxon>
        <taxon>Oligoflexia</taxon>
        <taxon>Silvanigrellales</taxon>
        <taxon>Silvanigrellaceae</taxon>
        <taxon>Silvanigrella</taxon>
    </lineage>
</organism>
<feature type="signal peptide" evidence="1">
    <location>
        <begin position="1"/>
        <end position="22"/>
    </location>
</feature>
<dbReference type="AlphaFoldDB" id="A0A1L4D0A7"/>
<keyword evidence="1" id="KW-0732">Signal</keyword>
<evidence type="ECO:0008006" key="4">
    <source>
        <dbReference type="Google" id="ProtNLM"/>
    </source>
</evidence>
<evidence type="ECO:0000256" key="1">
    <source>
        <dbReference type="SAM" id="SignalP"/>
    </source>
</evidence>
<evidence type="ECO:0000313" key="3">
    <source>
        <dbReference type="Proteomes" id="UP000184731"/>
    </source>
</evidence>
<gene>
    <name evidence="2" type="ORF">AXG55_06835</name>
</gene>
<dbReference type="Proteomes" id="UP000184731">
    <property type="component" value="Chromosome"/>
</dbReference>
<accession>A0A1L4D0A7</accession>
<evidence type="ECO:0000313" key="2">
    <source>
        <dbReference type="EMBL" id="APJ03636.1"/>
    </source>
</evidence>
<dbReference type="RefSeq" id="WP_148697376.1">
    <property type="nucleotide sequence ID" value="NZ_CP017834.1"/>
</dbReference>
<dbReference type="KEGG" id="saqi:AXG55_06835"/>